<dbReference type="SUPFAM" id="SSF49899">
    <property type="entry name" value="Concanavalin A-like lectins/glucanases"/>
    <property type="match status" value="1"/>
</dbReference>
<evidence type="ECO:0000256" key="1">
    <source>
        <dbReference type="SAM" id="MobiDB-lite"/>
    </source>
</evidence>
<dbReference type="PANTHER" id="PTHR19328">
    <property type="entry name" value="HEDGEHOG-INTERACTING PROTEIN"/>
    <property type="match status" value="1"/>
</dbReference>
<dbReference type="PANTHER" id="PTHR19328:SF75">
    <property type="entry name" value="ALDOSE SUGAR DEHYDROGENASE YLII"/>
    <property type="match status" value="1"/>
</dbReference>
<dbReference type="Pfam" id="PF07995">
    <property type="entry name" value="GSDH"/>
    <property type="match status" value="2"/>
</dbReference>
<dbReference type="SUPFAM" id="SSF50952">
    <property type="entry name" value="Soluble quinoprotein glucose dehydrogenase"/>
    <property type="match status" value="1"/>
</dbReference>
<dbReference type="Pfam" id="PF17963">
    <property type="entry name" value="Big_9"/>
    <property type="match status" value="1"/>
</dbReference>
<keyword evidence="5" id="KW-1185">Reference proteome</keyword>
<dbReference type="InterPro" id="IPR011041">
    <property type="entry name" value="Quinoprot_gluc/sorb_DH_b-prop"/>
</dbReference>
<proteinExistence type="predicted"/>
<dbReference type="EMBL" id="JBBUKT010000002">
    <property type="protein sequence ID" value="MEK7950293.1"/>
    <property type="molecule type" value="Genomic_DNA"/>
</dbReference>
<feature type="compositionally biased region" description="Polar residues" evidence="1">
    <location>
        <begin position="1151"/>
        <end position="1162"/>
    </location>
</feature>
<evidence type="ECO:0000259" key="3">
    <source>
        <dbReference type="Pfam" id="PF07995"/>
    </source>
</evidence>
<feature type="signal peptide" evidence="2">
    <location>
        <begin position="1"/>
        <end position="17"/>
    </location>
</feature>
<dbReference type="InterPro" id="IPR012938">
    <property type="entry name" value="Glc/Sorbosone_DH"/>
</dbReference>
<dbReference type="InterPro" id="IPR011042">
    <property type="entry name" value="6-blade_b-propeller_TolB-like"/>
</dbReference>
<dbReference type="InterPro" id="IPR013320">
    <property type="entry name" value="ConA-like_dom_sf"/>
</dbReference>
<comment type="caution">
    <text evidence="4">The sequence shown here is derived from an EMBL/GenBank/DDBJ whole genome shotgun (WGS) entry which is preliminary data.</text>
</comment>
<name>A0ABU9ARF0_9BACT</name>
<reference evidence="4 5" key="1">
    <citation type="submission" date="2024-04" db="EMBL/GenBank/DDBJ databases">
        <title>Luteolibacter sp. isolated from soil.</title>
        <authorList>
            <person name="An J."/>
        </authorList>
    </citation>
    <scope>NUCLEOTIDE SEQUENCE [LARGE SCALE GENOMIC DNA]</scope>
    <source>
        <strain evidence="4 5">Y139</strain>
    </source>
</reference>
<dbReference type="Gene3D" id="2.60.120.200">
    <property type="match status" value="1"/>
</dbReference>
<keyword evidence="2" id="KW-0732">Signal</keyword>
<organism evidence="4 5">
    <name type="scientific">Luteolibacter soli</name>
    <dbReference type="NCBI Taxonomy" id="3135280"/>
    <lineage>
        <taxon>Bacteria</taxon>
        <taxon>Pseudomonadati</taxon>
        <taxon>Verrucomicrobiota</taxon>
        <taxon>Verrucomicrobiia</taxon>
        <taxon>Verrucomicrobiales</taxon>
        <taxon>Verrucomicrobiaceae</taxon>
        <taxon>Luteolibacter</taxon>
    </lineage>
</organism>
<evidence type="ECO:0000313" key="4">
    <source>
        <dbReference type="EMBL" id="MEK7950293.1"/>
    </source>
</evidence>
<feature type="compositionally biased region" description="Acidic residues" evidence="1">
    <location>
        <begin position="1121"/>
        <end position="1135"/>
    </location>
</feature>
<protein>
    <submittedName>
        <fullName evidence="4">PQQ-dependent sugar dehydrogenase</fullName>
    </submittedName>
</protein>
<sequence length="1227" mass="131239">MSRKALLLLGLLASAEAQTVTHRWTFNTTGNQTNGTVITDVISAAPATIVGAGAVRNGTVVTLPGTSNGNVAAATISAYLDLPNGIVSSKTNMTVEIWAIPVSAKNWQRLFDFGSMNTSGTGEIGNSAGAPGGGTNSRDDLMIAECRGTTFNDKKLVARNDGAAELGADSTLATTAGTQYHYVATFQAGVGANAATGGRWTWYRNGSQVAFVDTNFRLNELNDVNNWLGRSQYSDDSNSNITYNEVRLYDYALSQAQISANTAAGPDANFPAPSVTADVVTMLYGKKAKLNVLANDSGEIVRSSLIVESPPASGTATVSPDGTILYTHTTGTPAGDSFTYRISNSTGQTSTGTVTITFSSSLKIANAALNVPASPPATAYSLPNALGTLTFSQPLCLVTPPGETQRLFVCEKGGQLKVVPNVTAASPTSSVFLDLSGYLTTKSETIETSSECGLLGLAFHPNYATNRFFFISYSVIKSGLRYQRVSRFTTQAGNPNAADTTTERILIEQRDEFDNHNGGDLHFGPQDGYLYISVGDEGNGNDDPTFNSQLINKDLFSGILRIDVDRNMANSVEPTTHASIPLYSGVAAFAIPKTNPFVTVALGGDWNGTYNGSTVTGTVRREFWATGLRNPWRMGFDPATGALWCGDVGQSAREEVDIITRGGNYGWVYREGTIAGPRTTNPTMPANFLTAYHTGPVYDYGRDGDFGGRAVTGGRVYRGTRIGALTGKYIFGDHESGNIWAMDLNGTNVQRLAGEGNIAAFGYDPSNQDILLADIGDGIVRRLTTSTVANTYPATLSATGLFADLSDLSPSPGLVPYDVNLPFWSDNAIKRRWMVIPNGTSQFVWSKDGLWTLPTGTIWVKHFDMEMQRGVPASKKRIETRLIVKNASGAYGVSYRWNDAGTEATLVEDGGIDFALNITDNGNTVPQTWHIPSRAECMICHTSQAGHALSFNTRQLNLSSDMLGFTGNQLTTLQQQGYFTNNPGSPNLLPRHLRPTETAYSLEARVRSYLAVNCSYCHKSGGTGPPSWDGRPELTLAQTLLVNGSAANSGSDPLNKLVVPGDTAHSIVLHRMAVTGGFTRMPPLASNVIDSANVTLVTNWINGELAARQTYDAWRNSNFEPDNDPSGDPAADADGDGLNNRDEFLAGTDPHNGTSAFRPVTSSPPSKLSFTLPVNRSFRIDTSDNLGSWMPWDVPQNQGLPVAGGLVEIAFPAADPKKFFRVELLEN</sequence>
<evidence type="ECO:0000313" key="5">
    <source>
        <dbReference type="Proteomes" id="UP001371305"/>
    </source>
</evidence>
<evidence type="ECO:0000256" key="2">
    <source>
        <dbReference type="SAM" id="SignalP"/>
    </source>
</evidence>
<feature type="domain" description="Glucose/Sorbosone dehydrogenase" evidence="3">
    <location>
        <begin position="617"/>
        <end position="750"/>
    </location>
</feature>
<gene>
    <name evidence="4" type="ORF">WKV53_07295</name>
</gene>
<dbReference type="Gene3D" id="2.120.10.30">
    <property type="entry name" value="TolB, C-terminal domain"/>
    <property type="match status" value="1"/>
</dbReference>
<feature type="domain" description="Glucose/Sorbosone dehydrogenase" evidence="3">
    <location>
        <begin position="405"/>
        <end position="553"/>
    </location>
</feature>
<dbReference type="Pfam" id="PF13385">
    <property type="entry name" value="Laminin_G_3"/>
    <property type="match status" value="1"/>
</dbReference>
<feature type="region of interest" description="Disordered" evidence="1">
    <location>
        <begin position="1116"/>
        <end position="1162"/>
    </location>
</feature>
<dbReference type="RefSeq" id="WP_341403760.1">
    <property type="nucleotide sequence ID" value="NZ_JBBUKT010000002.1"/>
</dbReference>
<feature type="chain" id="PRO_5046198632" evidence="2">
    <location>
        <begin position="18"/>
        <end position="1227"/>
    </location>
</feature>
<dbReference type="Proteomes" id="UP001371305">
    <property type="component" value="Unassembled WGS sequence"/>
</dbReference>
<accession>A0ABU9ARF0</accession>